<evidence type="ECO:0000256" key="2">
    <source>
        <dbReference type="ARBA" id="ARBA00023157"/>
    </source>
</evidence>
<keyword evidence="2" id="KW-1015">Disulfide bond</keyword>
<comment type="caution">
    <text evidence="5">The sequence shown here is derived from an EMBL/GenBank/DDBJ whole genome shotgun (WGS) entry which is preliminary data.</text>
</comment>
<dbReference type="AlphaFoldDB" id="A0AAQ4DGJ6"/>
<dbReference type="InterPro" id="IPR013783">
    <property type="entry name" value="Ig-like_fold"/>
</dbReference>
<dbReference type="InterPro" id="IPR003961">
    <property type="entry name" value="FN3_dom"/>
</dbReference>
<sequence>MKYILLIVLLDAVTALISNHCPFTGDVIPNQFRCQDDRKYIPLTKVCDGDEDCSRSRNYDRYSWSRTAQDEDPNICAKDFLWQTMDLSSETNPNGSITVSWAWRHGHSPSIYNLAGYYMIGRSEQHNFEVTLPPTHTWYTPNCMLVHTEYEISLWPFYKRRSGDLSSDELRRHMAGSDHPRYLSLVQLGKVGKATMHKVRTPASAPSAVAEILPLLAKDEEGHAAGQLVVQIRGPERWNSQPAGFHLRWKQAGAEETAEKDFELPRLAYDRYRKGTDLNATLSLKPGRQYILHASARGLGGRGEILAGPETSTIVEIPPVVPVDLVVEVVDPTKLILSWRVGSPAKKFAVAFIRRRSLEQKCVEEMSKLDFSSELSVTPSCTDSDGKEIILQVGGSDEESSAYTLPVFELTPFSEYEVRVKACGASVCSQDMGVVFRTPPLEISSPVFTTVLSNNTSSIYLQWDCELSQEAPGMNIEFELVVKTNASYRIIRTANSSIGINDLLSGTQYEVQVRTSLEYVPGKTEYGPAAKAIVSTWPIVPLAPTLSTESFQTAPDVVVVFGEFVNSTVSYVEVSADNGEWLRCGISPDCKIVTLEGWTPKQTKGYAIISGLEPYRKYELSVRGCNQNGCGNVATTSIMTAMSEVILVATLSLY</sequence>
<feature type="chain" id="PRO_5042891580" description="Fibronectin type-III domain-containing protein" evidence="3">
    <location>
        <begin position="16"/>
        <end position="654"/>
    </location>
</feature>
<keyword evidence="3" id="KW-0732">Signal</keyword>
<dbReference type="InterPro" id="IPR036116">
    <property type="entry name" value="FN3_sf"/>
</dbReference>
<accession>A0AAQ4DGJ6</accession>
<feature type="signal peptide" evidence="3">
    <location>
        <begin position="1"/>
        <end position="15"/>
    </location>
</feature>
<dbReference type="SUPFAM" id="SSF49265">
    <property type="entry name" value="Fibronectin type III"/>
    <property type="match status" value="4"/>
</dbReference>
<proteinExistence type="predicted"/>
<name>A0AAQ4DGJ6_AMBAM</name>
<keyword evidence="6" id="KW-1185">Reference proteome</keyword>
<gene>
    <name evidence="5" type="ORF">V5799_027147</name>
</gene>
<evidence type="ECO:0000313" key="6">
    <source>
        <dbReference type="Proteomes" id="UP001321473"/>
    </source>
</evidence>
<dbReference type="PROSITE" id="PS50853">
    <property type="entry name" value="FN3"/>
    <property type="match status" value="1"/>
</dbReference>
<evidence type="ECO:0000256" key="1">
    <source>
        <dbReference type="ARBA" id="ARBA00022737"/>
    </source>
</evidence>
<dbReference type="PANTHER" id="PTHR13817">
    <property type="entry name" value="TITIN"/>
    <property type="match status" value="1"/>
</dbReference>
<dbReference type="Gene3D" id="2.60.40.10">
    <property type="entry name" value="Immunoglobulins"/>
    <property type="match status" value="1"/>
</dbReference>
<dbReference type="Proteomes" id="UP001321473">
    <property type="component" value="Unassembled WGS sequence"/>
</dbReference>
<dbReference type="InterPro" id="IPR036055">
    <property type="entry name" value="LDL_receptor-like_sf"/>
</dbReference>
<dbReference type="SMART" id="SM00192">
    <property type="entry name" value="LDLa"/>
    <property type="match status" value="1"/>
</dbReference>
<protein>
    <recommendedName>
        <fullName evidence="4">Fibronectin type-III domain-containing protein</fullName>
    </recommendedName>
</protein>
<dbReference type="InterPro" id="IPR050964">
    <property type="entry name" value="Striated_Muscle_Regulatory"/>
</dbReference>
<keyword evidence="1" id="KW-0677">Repeat</keyword>
<feature type="domain" description="Fibronectin type-III" evidence="4">
    <location>
        <begin position="445"/>
        <end position="539"/>
    </location>
</feature>
<evidence type="ECO:0000313" key="5">
    <source>
        <dbReference type="EMBL" id="KAK8761586.1"/>
    </source>
</evidence>
<dbReference type="InterPro" id="IPR002172">
    <property type="entry name" value="LDrepeatLR_classA_rpt"/>
</dbReference>
<dbReference type="PANTHER" id="PTHR13817:SF166">
    <property type="entry name" value="NEURONAL IGCAM-RELATED"/>
    <property type="match status" value="1"/>
</dbReference>
<reference evidence="5 6" key="1">
    <citation type="journal article" date="2023" name="Arcadia Sci">
        <title>De novo assembly of a long-read Amblyomma americanum tick genome.</title>
        <authorList>
            <person name="Chou S."/>
            <person name="Poskanzer K.E."/>
            <person name="Rollins M."/>
            <person name="Thuy-Boun P.S."/>
        </authorList>
    </citation>
    <scope>NUCLEOTIDE SEQUENCE [LARGE SCALE GENOMIC DNA]</scope>
    <source>
        <strain evidence="5">F_SG_1</strain>
        <tissue evidence="5">Salivary glands</tissue>
    </source>
</reference>
<organism evidence="5 6">
    <name type="scientific">Amblyomma americanum</name>
    <name type="common">Lone star tick</name>
    <dbReference type="NCBI Taxonomy" id="6943"/>
    <lineage>
        <taxon>Eukaryota</taxon>
        <taxon>Metazoa</taxon>
        <taxon>Ecdysozoa</taxon>
        <taxon>Arthropoda</taxon>
        <taxon>Chelicerata</taxon>
        <taxon>Arachnida</taxon>
        <taxon>Acari</taxon>
        <taxon>Parasitiformes</taxon>
        <taxon>Ixodida</taxon>
        <taxon>Ixodoidea</taxon>
        <taxon>Ixodidae</taxon>
        <taxon>Amblyomminae</taxon>
        <taxon>Amblyomma</taxon>
    </lineage>
</organism>
<dbReference type="EMBL" id="JARKHS020030953">
    <property type="protein sequence ID" value="KAK8761586.1"/>
    <property type="molecule type" value="Genomic_DNA"/>
</dbReference>
<dbReference type="CDD" id="cd00112">
    <property type="entry name" value="LDLa"/>
    <property type="match status" value="1"/>
</dbReference>
<evidence type="ECO:0000259" key="4">
    <source>
        <dbReference type="PROSITE" id="PS50853"/>
    </source>
</evidence>
<dbReference type="Gene3D" id="4.10.400.10">
    <property type="entry name" value="Low-density Lipoprotein Receptor"/>
    <property type="match status" value="1"/>
</dbReference>
<evidence type="ECO:0000256" key="3">
    <source>
        <dbReference type="SAM" id="SignalP"/>
    </source>
</evidence>
<dbReference type="SMART" id="SM00060">
    <property type="entry name" value="FN3"/>
    <property type="match status" value="5"/>
</dbReference>